<keyword evidence="3" id="KW-1185">Reference proteome</keyword>
<dbReference type="Proteomes" id="UP000231658">
    <property type="component" value="Unassembled WGS sequence"/>
</dbReference>
<dbReference type="STRING" id="1867952.MTBPR1_210012"/>
<dbReference type="AlphaFoldDB" id="A0A1C3RH25"/>
<name>A0A1C3RH25_9PROT</name>
<dbReference type="Pfam" id="PF04463">
    <property type="entry name" value="2-thiour_desulf"/>
    <property type="match status" value="1"/>
</dbReference>
<dbReference type="RefSeq" id="WP_069188661.1">
    <property type="nucleotide sequence ID" value="NZ_FLYE01000014.1"/>
</dbReference>
<dbReference type="InterPro" id="IPR007553">
    <property type="entry name" value="2-thiour_desulf"/>
</dbReference>
<accession>A0A1C3RH25</accession>
<organism evidence="2 3">
    <name type="scientific">Candidatus Terasakiella magnetica</name>
    <dbReference type="NCBI Taxonomy" id="1867952"/>
    <lineage>
        <taxon>Bacteria</taxon>
        <taxon>Pseudomonadati</taxon>
        <taxon>Pseudomonadota</taxon>
        <taxon>Alphaproteobacteria</taxon>
        <taxon>Rhodospirillales</taxon>
        <taxon>Terasakiellaceae</taxon>
        <taxon>Terasakiella</taxon>
    </lineage>
</organism>
<protein>
    <recommendedName>
        <fullName evidence="1">DUF1722 domain-containing protein</fullName>
    </recommendedName>
</protein>
<dbReference type="PANTHER" id="PTHR30087:SF0">
    <property type="entry name" value="INNER MEMBRANE PROTEIN"/>
    <property type="match status" value="1"/>
</dbReference>
<evidence type="ECO:0000259" key="1">
    <source>
        <dbReference type="Pfam" id="PF08349"/>
    </source>
</evidence>
<dbReference type="InterPro" id="IPR017087">
    <property type="entry name" value="UCP037004"/>
</dbReference>
<dbReference type="Pfam" id="PF08349">
    <property type="entry name" value="DUF1722"/>
    <property type="match status" value="1"/>
</dbReference>
<dbReference type="PIRSF" id="PIRSF037004">
    <property type="entry name" value="UCP037004"/>
    <property type="match status" value="1"/>
</dbReference>
<evidence type="ECO:0000313" key="3">
    <source>
        <dbReference type="Proteomes" id="UP000231658"/>
    </source>
</evidence>
<dbReference type="InterPro" id="IPR013560">
    <property type="entry name" value="DUF1722"/>
</dbReference>
<gene>
    <name evidence="2" type="ORF">MTBPR1_210012</name>
</gene>
<feature type="domain" description="DUF1722" evidence="1">
    <location>
        <begin position="192"/>
        <end position="308"/>
    </location>
</feature>
<proteinExistence type="predicted"/>
<reference evidence="2 3" key="1">
    <citation type="submission" date="2016-07" db="EMBL/GenBank/DDBJ databases">
        <authorList>
            <person name="Lefevre C.T."/>
        </authorList>
    </citation>
    <scope>NUCLEOTIDE SEQUENCE [LARGE SCALE GENOMIC DNA]</scope>
    <source>
        <strain evidence="2">PR1</strain>
    </source>
</reference>
<dbReference type="EMBL" id="FLYE01000014">
    <property type="protein sequence ID" value="SCA56560.1"/>
    <property type="molecule type" value="Genomic_DNA"/>
</dbReference>
<evidence type="ECO:0000313" key="2">
    <source>
        <dbReference type="EMBL" id="SCA56560.1"/>
    </source>
</evidence>
<sequence length="317" mass="36837">MDQKLNIGVSACLMGQEVRFNGGHCQNHFLRTTVAEYASFFPTCPEVAIGMGIPRETVRLEYDENENVRMRAPKSGEDYTETMNAYAKDWSDQLDQLDLDGFVFTKNSPSCGVFRVKIYKNDQPAERRGTGLFAKAIMDKFPELPVEEDGRLSDPVLRESFITRIFAFRRVKDLFFENWTRKDVIEFHSREKYLLMAHCPKTYRELGRVVGNMATYTREEFHMIYLKTFMTGINNKASKGRHHNALTHMAGYLKNHLSKEGRQELANTIDSYRQGFIPLSVPMTLISHMLRRFNENYLLQQTYLSPHPHEMALRNHS</sequence>
<dbReference type="PANTHER" id="PTHR30087">
    <property type="entry name" value="INNER MEMBRANE PROTEIN"/>
    <property type="match status" value="1"/>
</dbReference>